<sequence>MYAYPKGPSRIGPRTRREVNTKQDYDNNYECRKDIHAKRYRDVEVPQSTDMRRINMKDNLDPKSSPKFVYPSINGRRFPMQRNLQEVILSHHEEVIKFIYSTWKNVYKEYELTKQSPAEGKVPNVVFYQDKSTENNLHDFKRFDLESFYEQRFSPTNSQSA</sequence>
<organism evidence="7">
    <name type="scientific">Isometrus maculatus</name>
    <name type="common">Lesser brown scorpion</name>
    <name type="synonym">Scorpio maculatus</name>
    <dbReference type="NCBI Taxonomy" id="497827"/>
    <lineage>
        <taxon>Eukaryota</taxon>
        <taxon>Metazoa</taxon>
        <taxon>Ecdysozoa</taxon>
        <taxon>Arthropoda</taxon>
        <taxon>Chelicerata</taxon>
        <taxon>Arachnida</taxon>
        <taxon>Scorpiones</taxon>
        <taxon>Buthida</taxon>
        <taxon>Buthoidea</taxon>
        <taxon>Buthidae</taxon>
        <taxon>Isometrus</taxon>
    </lineage>
</organism>
<comment type="similarity">
    <text evidence="3">Belongs to the MCRIP family.</text>
</comment>
<dbReference type="Pfam" id="PF14799">
    <property type="entry name" value="FAM195"/>
    <property type="match status" value="1"/>
</dbReference>
<dbReference type="EMBL" id="EU252317">
    <property type="protein sequence ID" value="ACD11895.1"/>
    <property type="molecule type" value="mRNA"/>
</dbReference>
<reference evidence="7" key="1">
    <citation type="submission" date="2007-10" db="EMBL/GenBank/DDBJ databases">
        <title>Classification and functional annotation of ESTs from venom glands of Isometrus maculatus.</title>
        <authorList>
            <person name="Li W."/>
            <person name="Ma Y."/>
            <person name="Zhao R."/>
            <person name="Cao Z."/>
        </authorList>
    </citation>
    <scope>NUCLEOTIDE SEQUENCE</scope>
    <source>
        <tissue evidence="7">Venom gland</tissue>
    </source>
</reference>
<evidence type="ECO:0000313" key="7">
    <source>
        <dbReference type="EMBL" id="ACD11895.1"/>
    </source>
</evidence>
<dbReference type="GO" id="GO:0010494">
    <property type="term" value="C:cytoplasmic stress granule"/>
    <property type="evidence" value="ECO:0007669"/>
    <property type="project" value="UniProtKB-SubCell"/>
</dbReference>
<evidence type="ECO:0008006" key="8">
    <source>
        <dbReference type="Google" id="ProtNLM"/>
    </source>
</evidence>
<dbReference type="GO" id="GO:0005634">
    <property type="term" value="C:nucleus"/>
    <property type="evidence" value="ECO:0007669"/>
    <property type="project" value="UniProtKB-SubCell"/>
</dbReference>
<name>A0A0U1U036_ISOMC</name>
<protein>
    <recommendedName>
        <fullName evidence="8">Protein FAM195A</fullName>
    </recommendedName>
</protein>
<evidence type="ECO:0000256" key="1">
    <source>
        <dbReference type="ARBA" id="ARBA00004123"/>
    </source>
</evidence>
<keyword evidence="5" id="KW-0539">Nucleus</keyword>
<feature type="compositionally biased region" description="Basic and acidic residues" evidence="6">
    <location>
        <begin position="15"/>
        <end position="25"/>
    </location>
</feature>
<evidence type="ECO:0000256" key="4">
    <source>
        <dbReference type="ARBA" id="ARBA00022490"/>
    </source>
</evidence>
<accession>A0A0U1U036</accession>
<evidence type="ECO:0000256" key="2">
    <source>
        <dbReference type="ARBA" id="ARBA00004210"/>
    </source>
</evidence>
<dbReference type="InterPro" id="IPR029428">
    <property type="entry name" value="MCRIP"/>
</dbReference>
<proteinExistence type="evidence at transcript level"/>
<keyword evidence="4" id="KW-0963">Cytoplasm</keyword>
<dbReference type="AlphaFoldDB" id="A0A0U1U036"/>
<evidence type="ECO:0000256" key="3">
    <source>
        <dbReference type="ARBA" id="ARBA00010821"/>
    </source>
</evidence>
<comment type="subcellular location">
    <subcellularLocation>
        <location evidence="2">Cytoplasm</location>
        <location evidence="2">Stress granule</location>
    </subcellularLocation>
    <subcellularLocation>
        <location evidence="1">Nucleus</location>
    </subcellularLocation>
</comment>
<evidence type="ECO:0000256" key="6">
    <source>
        <dbReference type="SAM" id="MobiDB-lite"/>
    </source>
</evidence>
<evidence type="ECO:0000256" key="5">
    <source>
        <dbReference type="ARBA" id="ARBA00023242"/>
    </source>
</evidence>
<feature type="region of interest" description="Disordered" evidence="6">
    <location>
        <begin position="1"/>
        <end position="25"/>
    </location>
</feature>